<feature type="compositionally biased region" description="Polar residues" evidence="8">
    <location>
        <begin position="28"/>
        <end position="39"/>
    </location>
</feature>
<dbReference type="AlphaFoldDB" id="A0AAJ8KKT8"/>
<dbReference type="InterPro" id="IPR017907">
    <property type="entry name" value="Znf_RING_CS"/>
</dbReference>
<feature type="domain" description="RING-type" evidence="9">
    <location>
        <begin position="171"/>
        <end position="213"/>
    </location>
</feature>
<keyword evidence="7" id="KW-0175">Coiled coil</keyword>
<feature type="region of interest" description="Disordered" evidence="8">
    <location>
        <begin position="1"/>
        <end position="73"/>
    </location>
</feature>
<feature type="compositionally biased region" description="Basic and acidic residues" evidence="8">
    <location>
        <begin position="789"/>
        <end position="800"/>
    </location>
</feature>
<evidence type="ECO:0000313" key="11">
    <source>
        <dbReference type="Proteomes" id="UP000078595"/>
    </source>
</evidence>
<comment type="subcellular location">
    <subcellularLocation>
        <location evidence="1">Cytoplasm</location>
    </subcellularLocation>
</comment>
<dbReference type="GO" id="GO:0008270">
    <property type="term" value="F:zinc ion binding"/>
    <property type="evidence" value="ECO:0007669"/>
    <property type="project" value="UniProtKB-KW"/>
</dbReference>
<dbReference type="PANTHER" id="PTHR12983">
    <property type="entry name" value="RING FINGER 10 FAMILY MEMBER"/>
    <property type="match status" value="1"/>
</dbReference>
<dbReference type="InterPro" id="IPR001841">
    <property type="entry name" value="Znf_RING"/>
</dbReference>
<dbReference type="CDD" id="cd16536">
    <property type="entry name" value="RING-HC_RNF10"/>
    <property type="match status" value="1"/>
</dbReference>
<feature type="region of interest" description="Disordered" evidence="8">
    <location>
        <begin position="771"/>
        <end position="842"/>
    </location>
</feature>
<evidence type="ECO:0000256" key="4">
    <source>
        <dbReference type="ARBA" id="ARBA00022771"/>
    </source>
</evidence>
<keyword evidence="11" id="KW-1185">Reference proteome</keyword>
<dbReference type="GeneID" id="28965630"/>
<reference evidence="10" key="2">
    <citation type="submission" date="2024-02" db="EMBL/GenBank/DDBJ databases">
        <title>Comparative genomics of Cryptococcus and Kwoniella reveals pathogenesis evolution and contrasting modes of karyotype evolution via chromosome fusion or intercentromeric recombination.</title>
        <authorList>
            <person name="Coelho M.A."/>
            <person name="David-Palma M."/>
            <person name="Shea T."/>
            <person name="Bowers K."/>
            <person name="McGinley-Smith S."/>
            <person name="Mohammad A.W."/>
            <person name="Gnirke A."/>
            <person name="Yurkov A.M."/>
            <person name="Nowrousian M."/>
            <person name="Sun S."/>
            <person name="Cuomo C.A."/>
            <person name="Heitman J."/>
        </authorList>
    </citation>
    <scope>NUCLEOTIDE SEQUENCE</scope>
    <source>
        <strain evidence="10">CBS 10117</strain>
    </source>
</reference>
<dbReference type="SMART" id="SM00184">
    <property type="entry name" value="RING"/>
    <property type="match status" value="1"/>
</dbReference>
<dbReference type="SUPFAM" id="SSF57850">
    <property type="entry name" value="RING/U-box"/>
    <property type="match status" value="1"/>
</dbReference>
<keyword evidence="3" id="KW-0479">Metal-binding</keyword>
<dbReference type="InterPro" id="IPR018957">
    <property type="entry name" value="Znf_C3HC4_RING-type"/>
</dbReference>
<keyword evidence="4 6" id="KW-0863">Zinc-finger</keyword>
<dbReference type="EMBL" id="CP144531">
    <property type="protein sequence ID" value="WWC59381.1"/>
    <property type="molecule type" value="Genomic_DNA"/>
</dbReference>
<evidence type="ECO:0000256" key="8">
    <source>
        <dbReference type="SAM" id="MobiDB-lite"/>
    </source>
</evidence>
<evidence type="ECO:0000256" key="3">
    <source>
        <dbReference type="ARBA" id="ARBA00022723"/>
    </source>
</evidence>
<feature type="coiled-coil region" evidence="7">
    <location>
        <begin position="359"/>
        <end position="403"/>
    </location>
</feature>
<organism evidence="10 11">
    <name type="scientific">Kwoniella dejecticola CBS 10117</name>
    <dbReference type="NCBI Taxonomy" id="1296121"/>
    <lineage>
        <taxon>Eukaryota</taxon>
        <taxon>Fungi</taxon>
        <taxon>Dikarya</taxon>
        <taxon>Basidiomycota</taxon>
        <taxon>Agaricomycotina</taxon>
        <taxon>Tremellomycetes</taxon>
        <taxon>Tremellales</taxon>
        <taxon>Cryptococcaceae</taxon>
        <taxon>Kwoniella</taxon>
    </lineage>
</organism>
<feature type="region of interest" description="Disordered" evidence="8">
    <location>
        <begin position="239"/>
        <end position="266"/>
    </location>
</feature>
<dbReference type="KEGG" id="kdj:28965630"/>
<dbReference type="GO" id="GO:0000976">
    <property type="term" value="F:transcription cis-regulatory region binding"/>
    <property type="evidence" value="ECO:0007669"/>
    <property type="project" value="TreeGrafter"/>
</dbReference>
<dbReference type="InterPro" id="IPR013083">
    <property type="entry name" value="Znf_RING/FYVE/PHD"/>
</dbReference>
<dbReference type="RefSeq" id="XP_065824517.1">
    <property type="nucleotide sequence ID" value="XM_065968445.1"/>
</dbReference>
<dbReference type="PROSITE" id="PS50089">
    <property type="entry name" value="ZF_RING_2"/>
    <property type="match status" value="1"/>
</dbReference>
<feature type="compositionally biased region" description="Low complexity" evidence="8">
    <location>
        <begin position="251"/>
        <end position="265"/>
    </location>
</feature>
<dbReference type="Gene3D" id="3.30.40.10">
    <property type="entry name" value="Zinc/RING finger domain, C3HC4 (zinc finger)"/>
    <property type="match status" value="1"/>
</dbReference>
<dbReference type="Proteomes" id="UP000078595">
    <property type="component" value="Chromosome 2"/>
</dbReference>
<keyword evidence="2" id="KW-0963">Cytoplasm</keyword>
<name>A0AAJ8KKT8_9TREE</name>
<dbReference type="Pfam" id="PF00097">
    <property type="entry name" value="zf-C3HC4"/>
    <property type="match status" value="1"/>
</dbReference>
<reference evidence="10" key="1">
    <citation type="submission" date="2013-07" db="EMBL/GenBank/DDBJ databases">
        <authorList>
            <consortium name="The Broad Institute Genome Sequencing Platform"/>
            <person name="Cuomo C."/>
            <person name="Litvintseva A."/>
            <person name="Chen Y."/>
            <person name="Heitman J."/>
            <person name="Sun S."/>
            <person name="Springer D."/>
            <person name="Dromer F."/>
            <person name="Young S.K."/>
            <person name="Zeng Q."/>
            <person name="Gargeya S."/>
            <person name="Fitzgerald M."/>
            <person name="Abouelleil A."/>
            <person name="Alvarado L."/>
            <person name="Berlin A.M."/>
            <person name="Chapman S.B."/>
            <person name="Dewar J."/>
            <person name="Goldberg J."/>
            <person name="Griggs A."/>
            <person name="Gujja S."/>
            <person name="Hansen M."/>
            <person name="Howarth C."/>
            <person name="Imamovic A."/>
            <person name="Larimer J."/>
            <person name="McCowan C."/>
            <person name="Murphy C."/>
            <person name="Pearson M."/>
            <person name="Priest M."/>
            <person name="Roberts A."/>
            <person name="Saif S."/>
            <person name="Shea T."/>
            <person name="Sykes S."/>
            <person name="Wortman J."/>
            <person name="Nusbaum C."/>
            <person name="Birren B."/>
        </authorList>
    </citation>
    <scope>NUCLEOTIDE SEQUENCE</scope>
    <source>
        <strain evidence="10">CBS 10117</strain>
    </source>
</reference>
<accession>A0AAJ8KKT8</accession>
<proteinExistence type="predicted"/>
<evidence type="ECO:0000256" key="1">
    <source>
        <dbReference type="ARBA" id="ARBA00004496"/>
    </source>
</evidence>
<gene>
    <name evidence="10" type="ORF">I303_101933</name>
</gene>
<dbReference type="GO" id="GO:0005737">
    <property type="term" value="C:cytoplasm"/>
    <property type="evidence" value="ECO:0007669"/>
    <property type="project" value="UniProtKB-SubCell"/>
</dbReference>
<dbReference type="PANTHER" id="PTHR12983:SF9">
    <property type="entry name" value="E3 UBIQUITIN-PROTEIN LIGASE RNF10"/>
    <property type="match status" value="1"/>
</dbReference>
<sequence>MPALPTPSRNHSHSHTPTQRAAPKPDLNMSSDDPSTWLNFSLPPRSRAGIPGSGVPGIPRRSRRGEGWRGGPMSREKFLNASFKFVLKPTETLSYGAHFADPDISLHWPHILQVLVPTFSAFSVAQGYVLTDKSESHELGSSFDSHDLEGMGEEAAERRRRMEEERRGRMCPICLGKPVAGRMTKCGHIFCFPCILHYIQLSDIPKSAKCPICGDTVHSSYLKSVKYLDAAAMLKASAGEDDDDEIPDPNSASASGSSHIHAQSISHEHDHEHGIIGVMDGFEETLEEAKAVDSHHAKDDKRHQIHMRLVQRPQMTTLALPSSSTWPSDAIPPHTAPWYFLPDILAYSRFMLSTPEYMLSELQRELNELKGEWDMLKGDELGREFVKVAKEKVERQMQKVKVELVSEIVRRSERDARESWGEAVGGSRREKERKRERDRIAKQREEQARLAAEETQDKADIPTEFLASSSAPSFDNSANIKIPPNLDVEPNPMPASTPKKSRRRGGGGHGANPPPAIPPSQSYYFYQSSLGANVFLHPLDIRILLAHYKSYSLFPQTISFTTTGYDPGTINDELRKKCKYLGHLPVGTEVVFVEADLEPIVDKEVLAQFEQPLKARRNKRKERIKKEDRAKVKWEKSEREKMPIDLRTTPSAFRSGSANEDRDFAMTLARSAIEFDTGSSTFQPGSASSSNSHLQALSPYPISANCAQAQGGISASYSPPNGGGLWGQQQPSFAHALHNHTTSSMPIRRRDEIDWEVEAAWEAFENLSVNRRSGSANGNGNENGNAARSEGDSAEQRDGTSIEQSGGTIRESEKGGGGTGGKKGKKGKGQKLVLGGGGARRA</sequence>
<evidence type="ECO:0000259" key="9">
    <source>
        <dbReference type="PROSITE" id="PS50089"/>
    </source>
</evidence>
<dbReference type="InterPro" id="IPR039739">
    <property type="entry name" value="MAG2/RNF10"/>
</dbReference>
<evidence type="ECO:0000256" key="2">
    <source>
        <dbReference type="ARBA" id="ARBA00022490"/>
    </source>
</evidence>
<protein>
    <recommendedName>
        <fullName evidence="9">RING-type domain-containing protein</fullName>
    </recommendedName>
</protein>
<dbReference type="GO" id="GO:0045944">
    <property type="term" value="P:positive regulation of transcription by RNA polymerase II"/>
    <property type="evidence" value="ECO:0007669"/>
    <property type="project" value="TreeGrafter"/>
</dbReference>
<evidence type="ECO:0000313" key="10">
    <source>
        <dbReference type="EMBL" id="WWC59381.1"/>
    </source>
</evidence>
<feature type="region of interest" description="Disordered" evidence="8">
    <location>
        <begin position="415"/>
        <end position="518"/>
    </location>
</feature>
<feature type="compositionally biased region" description="Low complexity" evidence="8">
    <location>
        <begin position="771"/>
        <end position="788"/>
    </location>
</feature>
<feature type="compositionally biased region" description="Polar residues" evidence="8">
    <location>
        <begin position="466"/>
        <end position="479"/>
    </location>
</feature>
<dbReference type="PROSITE" id="PS00518">
    <property type="entry name" value="ZF_RING_1"/>
    <property type="match status" value="1"/>
</dbReference>
<feature type="compositionally biased region" description="Basic and acidic residues" evidence="8">
    <location>
        <begin position="427"/>
        <end position="461"/>
    </location>
</feature>
<evidence type="ECO:0000256" key="6">
    <source>
        <dbReference type="PROSITE-ProRule" id="PRU00175"/>
    </source>
</evidence>
<keyword evidence="5" id="KW-0862">Zinc</keyword>
<evidence type="ECO:0000256" key="7">
    <source>
        <dbReference type="SAM" id="Coils"/>
    </source>
</evidence>
<evidence type="ECO:0000256" key="5">
    <source>
        <dbReference type="ARBA" id="ARBA00022833"/>
    </source>
</evidence>